<comment type="caution">
    <text evidence="1">The sequence shown here is derived from an EMBL/GenBank/DDBJ whole genome shotgun (WGS) entry which is preliminary data.</text>
</comment>
<proteinExistence type="predicted"/>
<dbReference type="Gene3D" id="1.10.472.170">
    <property type="match status" value="1"/>
</dbReference>
<dbReference type="EMBL" id="LAZR01027753">
    <property type="protein sequence ID" value="KKL64741.1"/>
    <property type="molecule type" value="Genomic_DNA"/>
</dbReference>
<reference evidence="1" key="1">
    <citation type="journal article" date="2015" name="Nature">
        <title>Complex archaea that bridge the gap between prokaryotes and eukaryotes.</title>
        <authorList>
            <person name="Spang A."/>
            <person name="Saw J.H."/>
            <person name="Jorgensen S.L."/>
            <person name="Zaremba-Niedzwiedzka K."/>
            <person name="Martijn J."/>
            <person name="Lind A.E."/>
            <person name="van Eijk R."/>
            <person name="Schleper C."/>
            <person name="Guy L."/>
            <person name="Ettema T.J."/>
        </authorList>
    </citation>
    <scope>NUCLEOTIDE SEQUENCE</scope>
</reference>
<organism evidence="1">
    <name type="scientific">marine sediment metagenome</name>
    <dbReference type="NCBI Taxonomy" id="412755"/>
    <lineage>
        <taxon>unclassified sequences</taxon>
        <taxon>metagenomes</taxon>
        <taxon>ecological metagenomes</taxon>
    </lineage>
</organism>
<dbReference type="AlphaFoldDB" id="A0A0F9EER4"/>
<evidence type="ECO:0000313" key="1">
    <source>
        <dbReference type="EMBL" id="KKL64741.1"/>
    </source>
</evidence>
<dbReference type="SUPFAM" id="SSF47954">
    <property type="entry name" value="Cyclin-like"/>
    <property type="match status" value="1"/>
</dbReference>
<sequence>MSEEINLRTDKSPTIYTYKSKNKNMIQSYRPFKGPLSPDIEYTHKYPKKSSNVELNRALKWQKRERNKTEKKKYFRDFKDIERVCYYLQLGRTIFLEAMNIRKHIAKTSNYFDRKTYYKNMACIKIAMRIHDYPLNERDFIQLMKNYPAIEKGKTVRLRGNEVKKEIDRRYTEIMYKHLKINIPPPKKPNFISYACEILNIPLQKHELYTIYAKCSGNFNPSCSIQGYILALIHLLYAKTHKIKIITMEEKFGVNRLTISSRKKELMRMMK</sequence>
<name>A0A0F9EER4_9ZZZZ</name>
<protein>
    <submittedName>
        <fullName evidence="1">Uncharacterized protein</fullName>
    </submittedName>
</protein>
<gene>
    <name evidence="1" type="ORF">LCGC14_2161970</name>
</gene>
<dbReference type="InterPro" id="IPR036915">
    <property type="entry name" value="Cyclin-like_sf"/>
</dbReference>
<accession>A0A0F9EER4</accession>